<gene>
    <name evidence="7" type="ORF">VF724_13370</name>
</gene>
<dbReference type="SUPFAM" id="SSF51126">
    <property type="entry name" value="Pectin lyase-like"/>
    <property type="match status" value="1"/>
</dbReference>
<evidence type="ECO:0000256" key="1">
    <source>
        <dbReference type="ARBA" id="ARBA00004906"/>
    </source>
</evidence>
<dbReference type="Gene3D" id="2.160.20.10">
    <property type="entry name" value="Single-stranded right-handed beta-helix, Pectin lyase-like"/>
    <property type="match status" value="1"/>
</dbReference>
<proteinExistence type="predicted"/>
<protein>
    <submittedName>
        <fullName evidence="7">NosD domain-containing protein</fullName>
    </submittedName>
</protein>
<feature type="transmembrane region" description="Helical" evidence="4">
    <location>
        <begin position="425"/>
        <end position="446"/>
    </location>
</feature>
<dbReference type="RefSeq" id="WP_371754774.1">
    <property type="nucleotide sequence ID" value="NZ_JAYJLD010000020.1"/>
</dbReference>
<keyword evidence="8" id="KW-1185">Reference proteome</keyword>
<keyword evidence="4" id="KW-0812">Transmembrane</keyword>
<dbReference type="InterPro" id="IPR007742">
    <property type="entry name" value="NosD_dom"/>
</dbReference>
<comment type="caution">
    <text evidence="7">The sequence shown here is derived from an EMBL/GenBank/DDBJ whole genome shotgun (WGS) entry which is preliminary data.</text>
</comment>
<comment type="pathway">
    <text evidence="1">Protein modification; protein ubiquitination.</text>
</comment>
<evidence type="ECO:0000256" key="3">
    <source>
        <dbReference type="ARBA" id="ARBA00022786"/>
    </source>
</evidence>
<dbReference type="SMART" id="SM00710">
    <property type="entry name" value="PbH1"/>
    <property type="match status" value="7"/>
</dbReference>
<keyword evidence="2" id="KW-0677">Repeat</keyword>
<keyword evidence="4" id="KW-0472">Membrane</keyword>
<feature type="signal peptide" evidence="5">
    <location>
        <begin position="1"/>
        <end position="24"/>
    </location>
</feature>
<dbReference type="PANTHER" id="PTHR22990:SF15">
    <property type="entry name" value="F-BOX ONLY PROTEIN 10"/>
    <property type="match status" value="1"/>
</dbReference>
<keyword evidence="4" id="KW-1133">Transmembrane helix</keyword>
<feature type="chain" id="PRO_5046237007" evidence="5">
    <location>
        <begin position="25"/>
        <end position="449"/>
    </location>
</feature>
<organism evidence="7 8">
    <name type="scientific">Ferviditalea candida</name>
    <dbReference type="NCBI Taxonomy" id="3108399"/>
    <lineage>
        <taxon>Bacteria</taxon>
        <taxon>Bacillati</taxon>
        <taxon>Bacillota</taxon>
        <taxon>Bacilli</taxon>
        <taxon>Bacillales</taxon>
        <taxon>Paenibacillaceae</taxon>
        <taxon>Ferviditalea</taxon>
    </lineage>
</organism>
<evidence type="ECO:0000259" key="6">
    <source>
        <dbReference type="Pfam" id="PF05048"/>
    </source>
</evidence>
<dbReference type="InterPro" id="IPR051550">
    <property type="entry name" value="SCF-Subunits/Alg-Epimerases"/>
</dbReference>
<keyword evidence="5" id="KW-0732">Signal</keyword>
<evidence type="ECO:0000256" key="5">
    <source>
        <dbReference type="SAM" id="SignalP"/>
    </source>
</evidence>
<evidence type="ECO:0000313" key="8">
    <source>
        <dbReference type="Proteomes" id="UP001310386"/>
    </source>
</evidence>
<reference evidence="7" key="1">
    <citation type="submission" date="2023-12" db="EMBL/GenBank/DDBJ databases">
        <title>Fervidustalea candida gen. nov., sp. nov., a novel member of the family Paenibacillaceae isolated from a geothermal area.</title>
        <authorList>
            <person name="Li W.-J."/>
            <person name="Jiao J.-Y."/>
            <person name="Chen Y."/>
        </authorList>
    </citation>
    <scope>NUCLEOTIDE SEQUENCE</scope>
    <source>
        <strain evidence="7">SYSU GA230002</strain>
    </source>
</reference>
<accession>A0ABU5ZJH4</accession>
<dbReference type="NCBIfam" id="TIGR03804">
    <property type="entry name" value="para_beta_helix"/>
    <property type="match status" value="2"/>
</dbReference>
<name>A0ABU5ZJH4_9BACL</name>
<feature type="domain" description="Periplasmic copper-binding protein NosD beta helix" evidence="6">
    <location>
        <begin position="159"/>
        <end position="347"/>
    </location>
</feature>
<keyword evidence="3" id="KW-0833">Ubl conjugation pathway</keyword>
<evidence type="ECO:0000313" key="7">
    <source>
        <dbReference type="EMBL" id="MEB3102655.1"/>
    </source>
</evidence>
<dbReference type="InterPro" id="IPR011050">
    <property type="entry name" value="Pectin_lyase_fold/virulence"/>
</dbReference>
<dbReference type="InterPro" id="IPR006626">
    <property type="entry name" value="PbH1"/>
</dbReference>
<evidence type="ECO:0000256" key="2">
    <source>
        <dbReference type="ARBA" id="ARBA00022737"/>
    </source>
</evidence>
<dbReference type="Proteomes" id="UP001310386">
    <property type="component" value="Unassembled WGS sequence"/>
</dbReference>
<dbReference type="PANTHER" id="PTHR22990">
    <property type="entry name" value="F-BOX ONLY PROTEIN"/>
    <property type="match status" value="1"/>
</dbReference>
<dbReference type="InterPro" id="IPR012334">
    <property type="entry name" value="Pectin_lyas_fold"/>
</dbReference>
<dbReference type="InterPro" id="IPR022441">
    <property type="entry name" value="Para_beta_helix_rpt-2"/>
</dbReference>
<sequence>MIKRLFPAMLMLFGWLLSSFTLSAEQAEALETNARNSLQSLIDRTTAGGELTIPPGQYEGPIIINKPIALQGNGNVTITGQGGQPVITVNADRVTMTGIHVVDELNPPDIPAIVLQGSGHVLEQLQIQTSGSGIQLRKAHKSLLRELRISGLGNQSGSGKQLFRRGNGIDLWGSHDNRIVSCTISGMQDGIYLESSEANRILDNTVSDSRYATHLMFTKDTIVKGNVGIRNVTGLMVMGTNRTQIEQNRYYKQSQNVNSQGLLLYDVKNAVVRDNHMEGNRVGIYMELSSSNIITDNTVAFNFIGLQAIESSRNKLVRNSFISNVIQAQAKQSGGNELDGNYWDDTQNIDLQGDGQSDLPYRISPFFLTLTNAAPSFQLFFGSPGIVFLESLFHAGTDQWLTDAAPLIRPAADPFESVSTHHRSVGFIFSFLLFLISILIITYWGVLRK</sequence>
<evidence type="ECO:0000256" key="4">
    <source>
        <dbReference type="SAM" id="Phobius"/>
    </source>
</evidence>
<dbReference type="EMBL" id="JAYJLD010000020">
    <property type="protein sequence ID" value="MEB3102655.1"/>
    <property type="molecule type" value="Genomic_DNA"/>
</dbReference>
<dbReference type="Pfam" id="PF05048">
    <property type="entry name" value="NosD"/>
    <property type="match status" value="1"/>
</dbReference>